<protein>
    <submittedName>
        <fullName evidence="2">Acetyltransferase</fullName>
    </submittedName>
</protein>
<dbReference type="InterPro" id="IPR000182">
    <property type="entry name" value="GNAT_dom"/>
</dbReference>
<dbReference type="PROSITE" id="PS51186">
    <property type="entry name" value="GNAT"/>
    <property type="match status" value="1"/>
</dbReference>
<reference evidence="2 3" key="1">
    <citation type="submission" date="2016-10" db="EMBL/GenBank/DDBJ databases">
        <authorList>
            <person name="Varghese N."/>
            <person name="Submissions S."/>
        </authorList>
    </citation>
    <scope>NUCLEOTIDE SEQUENCE [LARGE SCALE GENOMIC DNA]</scope>
    <source>
        <strain evidence="2 3">GAS524</strain>
    </source>
</reference>
<name>A0ABY0QFW0_9BRAD</name>
<dbReference type="Pfam" id="PF13302">
    <property type="entry name" value="Acetyltransf_3"/>
    <property type="match status" value="1"/>
</dbReference>
<keyword evidence="3" id="KW-1185">Reference proteome</keyword>
<dbReference type="Proteomes" id="UP000198803">
    <property type="component" value="Chromosome I"/>
</dbReference>
<dbReference type="SUPFAM" id="SSF55729">
    <property type="entry name" value="Acyl-CoA N-acyltransferases (Nat)"/>
    <property type="match status" value="1"/>
</dbReference>
<dbReference type="InterPro" id="IPR016181">
    <property type="entry name" value="Acyl_CoA_acyltransferase"/>
</dbReference>
<gene>
    <name evidence="2" type="ORF">SAMN05444163_7560</name>
</gene>
<evidence type="ECO:0000313" key="2">
    <source>
        <dbReference type="EMBL" id="SDK22909.1"/>
    </source>
</evidence>
<evidence type="ECO:0000313" key="3">
    <source>
        <dbReference type="Proteomes" id="UP000198803"/>
    </source>
</evidence>
<dbReference type="EMBL" id="LT629693">
    <property type="protein sequence ID" value="SDK22909.1"/>
    <property type="molecule type" value="Genomic_DNA"/>
</dbReference>
<sequence length="180" mass="20600">MAAGVRPFPSQWERHIVLGDGWRIFVRPIRPDDEDLIRDHLAHVSKEDLRLRFFDSIKEFSHQFITGLIDLDYARAMAFVAIDEATKEPLGVVRLHADAIHESGEYAILLRSDLKGRGLGWSLMQLIIEYAKSEGLKRISGQILQENTVMLKMCQELGFEISIDPQDRGLRDVTLTLESR</sequence>
<accession>A0ABY0QFW0</accession>
<proteinExistence type="predicted"/>
<evidence type="ECO:0000259" key="1">
    <source>
        <dbReference type="PROSITE" id="PS51186"/>
    </source>
</evidence>
<dbReference type="CDD" id="cd04301">
    <property type="entry name" value="NAT_SF"/>
    <property type="match status" value="1"/>
</dbReference>
<organism evidence="2 3">
    <name type="scientific">Bradyrhizobium ottawaense</name>
    <dbReference type="NCBI Taxonomy" id="931866"/>
    <lineage>
        <taxon>Bacteria</taxon>
        <taxon>Pseudomonadati</taxon>
        <taxon>Pseudomonadota</taxon>
        <taxon>Alphaproteobacteria</taxon>
        <taxon>Hyphomicrobiales</taxon>
        <taxon>Nitrobacteraceae</taxon>
        <taxon>Bradyrhizobium</taxon>
    </lineage>
</organism>
<feature type="domain" description="N-acetyltransferase" evidence="1">
    <location>
        <begin position="24"/>
        <end position="178"/>
    </location>
</feature>
<dbReference type="Gene3D" id="3.40.630.30">
    <property type="match status" value="1"/>
</dbReference>